<dbReference type="GO" id="GO:0051225">
    <property type="term" value="P:spindle assembly"/>
    <property type="evidence" value="ECO:0007669"/>
    <property type="project" value="InterPro"/>
</dbReference>
<keyword evidence="11" id="KW-1185">Reference proteome</keyword>
<dbReference type="PRINTS" id="PR02087">
    <property type="entry name" value="HAUSAUGMINL1"/>
</dbReference>
<proteinExistence type="inferred from homology"/>
<keyword evidence="8" id="KW-0206">Cytoskeleton</keyword>
<evidence type="ECO:0000313" key="11">
    <source>
        <dbReference type="Proteomes" id="UP000288216"/>
    </source>
</evidence>
<keyword evidence="4" id="KW-0132">Cell division</keyword>
<dbReference type="PANTHER" id="PTHR31570">
    <property type="entry name" value="HAUS AUGMIN-LIKE COMPLEX SUBUNIT 1"/>
    <property type="match status" value="1"/>
</dbReference>
<comment type="similarity">
    <text evidence="2">Belongs to the HAUS1 family.</text>
</comment>
<organism evidence="10 11">
    <name type="scientific">Scyliorhinus torazame</name>
    <name type="common">Cloudy catshark</name>
    <name type="synonym">Catulus torazame</name>
    <dbReference type="NCBI Taxonomy" id="75743"/>
    <lineage>
        <taxon>Eukaryota</taxon>
        <taxon>Metazoa</taxon>
        <taxon>Chordata</taxon>
        <taxon>Craniata</taxon>
        <taxon>Vertebrata</taxon>
        <taxon>Chondrichthyes</taxon>
        <taxon>Elasmobranchii</taxon>
        <taxon>Galeomorphii</taxon>
        <taxon>Galeoidea</taxon>
        <taxon>Carcharhiniformes</taxon>
        <taxon>Scyliorhinidae</taxon>
        <taxon>Scyliorhinus</taxon>
    </lineage>
</organism>
<dbReference type="PANTHER" id="PTHR31570:SF1">
    <property type="entry name" value="HAUS AUGMIN-LIKE COMPLEX SUBUNIT 1"/>
    <property type="match status" value="1"/>
</dbReference>
<evidence type="ECO:0000256" key="5">
    <source>
        <dbReference type="ARBA" id="ARBA00022701"/>
    </source>
</evidence>
<dbReference type="GO" id="GO:0005819">
    <property type="term" value="C:spindle"/>
    <property type="evidence" value="ECO:0007669"/>
    <property type="project" value="UniProtKB-SubCell"/>
</dbReference>
<dbReference type="GO" id="GO:0070652">
    <property type="term" value="C:HAUS complex"/>
    <property type="evidence" value="ECO:0007669"/>
    <property type="project" value="InterPro"/>
</dbReference>
<keyword evidence="9" id="KW-0131">Cell cycle</keyword>
<reference evidence="10 11" key="1">
    <citation type="journal article" date="2018" name="Nat. Ecol. Evol.">
        <title>Shark genomes provide insights into elasmobranch evolution and the origin of vertebrates.</title>
        <authorList>
            <person name="Hara Y"/>
            <person name="Yamaguchi K"/>
            <person name="Onimaru K"/>
            <person name="Kadota M"/>
            <person name="Koyanagi M"/>
            <person name="Keeley SD"/>
            <person name="Tatsumi K"/>
            <person name="Tanaka K"/>
            <person name="Motone F"/>
            <person name="Kageyama Y"/>
            <person name="Nozu R"/>
            <person name="Adachi N"/>
            <person name="Nishimura O"/>
            <person name="Nakagawa R"/>
            <person name="Tanegashima C"/>
            <person name="Kiyatake I"/>
            <person name="Matsumoto R"/>
            <person name="Murakumo K"/>
            <person name="Nishida K"/>
            <person name="Terakita A"/>
            <person name="Kuratani S"/>
            <person name="Sato K"/>
            <person name="Hyodo S Kuraku.S."/>
        </authorList>
    </citation>
    <scope>NUCLEOTIDE SEQUENCE [LARGE SCALE GENOMIC DNA]</scope>
</reference>
<evidence type="ECO:0000256" key="6">
    <source>
        <dbReference type="ARBA" id="ARBA00022776"/>
    </source>
</evidence>
<dbReference type="GO" id="GO:0051301">
    <property type="term" value="P:cell division"/>
    <property type="evidence" value="ECO:0007669"/>
    <property type="project" value="UniProtKB-KW"/>
</dbReference>
<dbReference type="GO" id="GO:0007098">
    <property type="term" value="P:centrosome cycle"/>
    <property type="evidence" value="ECO:0007669"/>
    <property type="project" value="TreeGrafter"/>
</dbReference>
<gene>
    <name evidence="10" type="ORF">scyTo_0010871</name>
</gene>
<comment type="subcellular location">
    <subcellularLocation>
        <location evidence="1">Cytoplasm</location>
        <location evidence="1">Cytoskeleton</location>
        <location evidence="1">Spindle</location>
    </subcellularLocation>
</comment>
<comment type="caution">
    <text evidence="10">The sequence shown here is derived from an EMBL/GenBank/DDBJ whole genome shotgun (WGS) entry which is preliminary data.</text>
</comment>
<sequence length="74" mass="8346">MEQNETRDRDAMQLIEDVKQKTVEYKSDADYMQDFIMESVGLSTTSFSSNGSSCLKNLVNSSLALDLKDTSQTR</sequence>
<keyword evidence="3" id="KW-0963">Cytoplasm</keyword>
<protein>
    <submittedName>
        <fullName evidence="10">Uncharacterized protein</fullName>
    </submittedName>
</protein>
<evidence type="ECO:0000256" key="2">
    <source>
        <dbReference type="ARBA" id="ARBA00005479"/>
    </source>
</evidence>
<dbReference type="OrthoDB" id="5372507at2759"/>
<dbReference type="GO" id="GO:0005829">
    <property type="term" value="C:cytosol"/>
    <property type="evidence" value="ECO:0007669"/>
    <property type="project" value="TreeGrafter"/>
</dbReference>
<evidence type="ECO:0000256" key="9">
    <source>
        <dbReference type="ARBA" id="ARBA00023306"/>
    </source>
</evidence>
<dbReference type="Pfam" id="PF25762">
    <property type="entry name" value="HAUS1"/>
    <property type="match status" value="1"/>
</dbReference>
<evidence type="ECO:0000256" key="8">
    <source>
        <dbReference type="ARBA" id="ARBA00023212"/>
    </source>
</evidence>
<dbReference type="AlphaFoldDB" id="A0A401PCN4"/>
<dbReference type="Proteomes" id="UP000288216">
    <property type="component" value="Unassembled WGS sequence"/>
</dbReference>
<dbReference type="STRING" id="75743.A0A401PCN4"/>
<keyword evidence="7" id="KW-0175">Coiled coil</keyword>
<evidence type="ECO:0000256" key="3">
    <source>
        <dbReference type="ARBA" id="ARBA00022490"/>
    </source>
</evidence>
<keyword evidence="6" id="KW-0498">Mitosis</keyword>
<dbReference type="InterPro" id="IPR026243">
    <property type="entry name" value="HAUS1"/>
</dbReference>
<evidence type="ECO:0000256" key="7">
    <source>
        <dbReference type="ARBA" id="ARBA00023054"/>
    </source>
</evidence>
<accession>A0A401PCN4</accession>
<evidence type="ECO:0000256" key="4">
    <source>
        <dbReference type="ARBA" id="ARBA00022618"/>
    </source>
</evidence>
<dbReference type="EMBL" id="BFAA01004785">
    <property type="protein sequence ID" value="GCB70869.1"/>
    <property type="molecule type" value="Genomic_DNA"/>
</dbReference>
<keyword evidence="5" id="KW-0493">Microtubule</keyword>
<dbReference type="GO" id="GO:0005874">
    <property type="term" value="C:microtubule"/>
    <property type="evidence" value="ECO:0007669"/>
    <property type="project" value="UniProtKB-KW"/>
</dbReference>
<evidence type="ECO:0000256" key="1">
    <source>
        <dbReference type="ARBA" id="ARBA00004186"/>
    </source>
</evidence>
<name>A0A401PCN4_SCYTO</name>
<evidence type="ECO:0000313" key="10">
    <source>
        <dbReference type="EMBL" id="GCB70869.1"/>
    </source>
</evidence>